<dbReference type="FunFam" id="2.20.50.20:FF:000007">
    <property type="entry name" value="von Willebrand factor type D domaincontaining protein"/>
    <property type="match status" value="1"/>
</dbReference>
<dbReference type="Gene3D" id="2.20.50.20">
    <property type="entry name" value="Lipovitellin. Chain A, domain 3"/>
    <property type="match status" value="1"/>
</dbReference>
<accession>A0A9P0K7V0</accession>
<dbReference type="SMART" id="SM00638">
    <property type="entry name" value="LPD_N"/>
    <property type="match status" value="1"/>
</dbReference>
<dbReference type="Pfam" id="PF09172">
    <property type="entry name" value="Vit_open_b-sht"/>
    <property type="match status" value="1"/>
</dbReference>
<keyword evidence="6" id="KW-1015">Disulfide bond</keyword>
<feature type="domain" description="Vitellogenin" evidence="10">
    <location>
        <begin position="73"/>
        <end position="679"/>
    </location>
</feature>
<keyword evidence="9" id="KW-0812">Transmembrane</keyword>
<reference evidence="11" key="1">
    <citation type="submission" date="2022-03" db="EMBL/GenBank/DDBJ databases">
        <authorList>
            <person name="Sayadi A."/>
        </authorList>
    </citation>
    <scope>NUCLEOTIDE SEQUENCE</scope>
</reference>
<evidence type="ECO:0000256" key="2">
    <source>
        <dbReference type="ARBA" id="ARBA00022729"/>
    </source>
</evidence>
<comment type="caution">
    <text evidence="11">The sequence shown here is derived from an EMBL/GenBank/DDBJ whole genome shotgun (WGS) entry which is preliminary data.</text>
</comment>
<feature type="transmembrane region" description="Helical" evidence="9">
    <location>
        <begin position="23"/>
        <end position="44"/>
    </location>
</feature>
<keyword evidence="5" id="KW-0446">Lipid-binding</keyword>
<dbReference type="PANTHER" id="PTHR23345:SF15">
    <property type="entry name" value="VITELLOGENIN 1-RELATED"/>
    <property type="match status" value="1"/>
</dbReference>
<dbReference type="Proteomes" id="UP001152888">
    <property type="component" value="Unassembled WGS sequence"/>
</dbReference>
<name>A0A9P0K7V0_ACAOB</name>
<evidence type="ECO:0000256" key="8">
    <source>
        <dbReference type="PROSITE-ProRule" id="PRU00557"/>
    </source>
</evidence>
<gene>
    <name evidence="11" type="ORF">ACAOBT_LOCUS8246</name>
</gene>
<evidence type="ECO:0000256" key="4">
    <source>
        <dbReference type="ARBA" id="ARBA00023055"/>
    </source>
</evidence>
<dbReference type="InterPro" id="IPR015817">
    <property type="entry name" value="Vitellinogen_open_b-sht_sub1"/>
</dbReference>
<organism evidence="11 12">
    <name type="scientific">Acanthoscelides obtectus</name>
    <name type="common">Bean weevil</name>
    <name type="synonym">Bruchus obtectus</name>
    <dbReference type="NCBI Taxonomy" id="200917"/>
    <lineage>
        <taxon>Eukaryota</taxon>
        <taxon>Metazoa</taxon>
        <taxon>Ecdysozoa</taxon>
        <taxon>Arthropoda</taxon>
        <taxon>Hexapoda</taxon>
        <taxon>Insecta</taxon>
        <taxon>Pterygota</taxon>
        <taxon>Neoptera</taxon>
        <taxon>Endopterygota</taxon>
        <taxon>Coleoptera</taxon>
        <taxon>Polyphaga</taxon>
        <taxon>Cucujiformia</taxon>
        <taxon>Chrysomeloidea</taxon>
        <taxon>Chrysomelidae</taxon>
        <taxon>Bruchinae</taxon>
        <taxon>Bruchini</taxon>
        <taxon>Acanthoscelides</taxon>
    </lineage>
</organism>
<evidence type="ECO:0000259" key="10">
    <source>
        <dbReference type="PROSITE" id="PS51211"/>
    </source>
</evidence>
<evidence type="ECO:0000256" key="5">
    <source>
        <dbReference type="ARBA" id="ARBA00023121"/>
    </source>
</evidence>
<evidence type="ECO:0000256" key="3">
    <source>
        <dbReference type="ARBA" id="ARBA00022761"/>
    </source>
</evidence>
<dbReference type="InterPro" id="IPR001747">
    <property type="entry name" value="Vitellogenin_N"/>
</dbReference>
<dbReference type="SMART" id="SM01169">
    <property type="entry name" value="DUF1943"/>
    <property type="match status" value="1"/>
</dbReference>
<dbReference type="InterPro" id="IPR011030">
    <property type="entry name" value="Lipovitellin_superhlx_dom"/>
</dbReference>
<dbReference type="InterPro" id="IPR050733">
    <property type="entry name" value="Vitellogenin/Apolipophorin"/>
</dbReference>
<evidence type="ECO:0000313" key="11">
    <source>
        <dbReference type="EMBL" id="CAH1969136.1"/>
    </source>
</evidence>
<keyword evidence="12" id="KW-1185">Reference proteome</keyword>
<proteinExistence type="predicted"/>
<dbReference type="AlphaFoldDB" id="A0A9P0K7V0"/>
<dbReference type="InterPro" id="IPR015816">
    <property type="entry name" value="Vitellinogen_b-sht_N"/>
</dbReference>
<keyword evidence="3" id="KW-0758">Storage protein</keyword>
<protein>
    <recommendedName>
        <fullName evidence="10">Vitellogenin domain-containing protein</fullName>
    </recommendedName>
</protein>
<evidence type="ECO:0000256" key="9">
    <source>
        <dbReference type="SAM" id="Phobius"/>
    </source>
</evidence>
<keyword evidence="2" id="KW-0732">Signal</keyword>
<keyword evidence="1" id="KW-0813">Transport</keyword>
<dbReference type="Pfam" id="PF01347">
    <property type="entry name" value="Vitellogenin_N"/>
    <property type="match status" value="1"/>
</dbReference>
<dbReference type="GO" id="GO:0045735">
    <property type="term" value="F:nutrient reservoir activity"/>
    <property type="evidence" value="ECO:0007669"/>
    <property type="project" value="UniProtKB-KW"/>
</dbReference>
<keyword evidence="9" id="KW-0472">Membrane</keyword>
<keyword evidence="7" id="KW-0325">Glycoprotein</keyword>
<comment type="caution">
    <text evidence="8">Lacks conserved residue(s) required for the propagation of feature annotation.</text>
</comment>
<dbReference type="GO" id="GO:0005319">
    <property type="term" value="F:lipid transporter activity"/>
    <property type="evidence" value="ECO:0007669"/>
    <property type="project" value="InterPro"/>
</dbReference>
<dbReference type="SUPFAM" id="SSF56968">
    <property type="entry name" value="Lipovitellin-phosvitin complex, beta-sheet shell regions"/>
    <property type="match status" value="2"/>
</dbReference>
<keyword evidence="4" id="KW-0445">Lipid transport</keyword>
<evidence type="ECO:0000256" key="6">
    <source>
        <dbReference type="ARBA" id="ARBA00023157"/>
    </source>
</evidence>
<dbReference type="InterPro" id="IPR015819">
    <property type="entry name" value="Lipid_transp_b-sht_shell"/>
</dbReference>
<dbReference type="OrthoDB" id="6484170at2759"/>
<dbReference type="InterPro" id="IPR015255">
    <property type="entry name" value="Vitellinogen_open_b-sht"/>
</dbReference>
<dbReference type="SUPFAM" id="SSF48431">
    <property type="entry name" value="Lipovitellin-phosvitin complex, superhelical domain"/>
    <property type="match status" value="1"/>
</dbReference>
<dbReference type="PANTHER" id="PTHR23345">
    <property type="entry name" value="VITELLOGENIN-RELATED"/>
    <property type="match status" value="1"/>
</dbReference>
<evidence type="ECO:0000256" key="1">
    <source>
        <dbReference type="ARBA" id="ARBA00022448"/>
    </source>
</evidence>
<dbReference type="PROSITE" id="PS51211">
    <property type="entry name" value="VITELLOGENIN"/>
    <property type="match status" value="1"/>
</dbReference>
<dbReference type="EMBL" id="CAKOFQ010006760">
    <property type="protein sequence ID" value="CAH1969136.1"/>
    <property type="molecule type" value="Genomic_DNA"/>
</dbReference>
<dbReference type="Gene3D" id="2.30.230.10">
    <property type="entry name" value="Lipovitellin, beta-sheet shell regions, chain A"/>
    <property type="match status" value="1"/>
</dbReference>
<keyword evidence="9" id="KW-1133">Transmembrane helix</keyword>
<evidence type="ECO:0000313" key="12">
    <source>
        <dbReference type="Proteomes" id="UP001152888"/>
    </source>
</evidence>
<feature type="non-terminal residue" evidence="11">
    <location>
        <position position="1"/>
    </location>
</feature>
<sequence>VVICCYCLLQAVFVLIKCASVRLLCTHVIGTIDMILLYLLVIFITTPVFCHNPLVDPNICGTPTCKDGTKFRYGPGTQQNYKYTVQIRSLFNGTSSNESTLYIQATASLSFLSPCDGRISLSEVTLKHDNKKTYHPKSMDFAGALTLYPLRFSFEDGVISELCPRKEEVKWVLNFKRGLLSMIHNSMKRFDLDHVTSEENDVRGKCPTKYSVMGAKETSLIIEKTKQLDSCVGRAKFHSIIQSTPWPASRRFDMKDNIVKSHSHCTISVDHNIYKGIQCEESHLLEPFSNNGAGASTVITQSLELLEEIPDTTIEEPEITRRETLNFDHSEVLRTKDENIDVIDALLKKEDKSGAFTELVHKMRDLTFEVLENVYKRTKAQAAKKQFISALPYVRSGASVTLMKDLILSGSVPEASMNEWMISIAFIPSPDDDMMEAILQLLKENTASPNIALSVATLTHTYCSQRAHCQEQRTVRGIVNHLEMHFLHMYSGQSFDRQTTDNIMVTLKALSNIGVISEDFEQELFKVIANSNLASGIRVAAVETFRRRPCEKTRSYFESIFRNQDEDAEVRIASYLQIMRCPSYLLIRAVRHSLLVEEVNQVGSFVWSHLSNLIETAVPNKVEIQSLLSDKDLVKKFTSDIRKFSRNFEGSMYFEDYNVGGNYESNIIFSPSSYVPKSGMLNITVDIFGQSVNIFEVYGRIDGFEHYLESFFGPKGSSKAMKDNIMDKLRWPRSINDNEVIKSQVEEIPNVMDDISKDPKVALGLKIFGNEVKYTTFSGDREIRQALQALDPVYHLKRILSGKVSIP</sequence>
<evidence type="ECO:0000256" key="7">
    <source>
        <dbReference type="ARBA" id="ARBA00023180"/>
    </source>
</evidence>
<dbReference type="GO" id="GO:0008289">
    <property type="term" value="F:lipid binding"/>
    <property type="evidence" value="ECO:0007669"/>
    <property type="project" value="UniProtKB-KW"/>
</dbReference>
<dbReference type="Gene3D" id="1.25.10.20">
    <property type="entry name" value="Vitellinogen, superhelical"/>
    <property type="match status" value="1"/>
</dbReference>